<evidence type="ECO:0000256" key="1">
    <source>
        <dbReference type="ARBA" id="ARBA00009835"/>
    </source>
</evidence>
<dbReference type="InterPro" id="IPR038445">
    <property type="entry name" value="NCDase_C_sf"/>
</dbReference>
<evidence type="ECO:0000313" key="7">
    <source>
        <dbReference type="EMBL" id="KAK7242244.1"/>
    </source>
</evidence>
<evidence type="ECO:0000313" key="8">
    <source>
        <dbReference type="Proteomes" id="UP001363151"/>
    </source>
</evidence>
<dbReference type="Pfam" id="PF17048">
    <property type="entry name" value="Ceramidse_alk_C"/>
    <property type="match status" value="1"/>
</dbReference>
<dbReference type="Gene3D" id="2.60.40.2300">
    <property type="entry name" value="Neutral/alkaline non-lysosomal ceramidase, C-terminal domain"/>
    <property type="match status" value="1"/>
</dbReference>
<feature type="chain" id="PRO_5046621205" description="Neutral ceramidase" evidence="4">
    <location>
        <begin position="19"/>
        <end position="717"/>
    </location>
</feature>
<dbReference type="InterPro" id="IPR006823">
    <property type="entry name" value="Ceramidase_alk"/>
</dbReference>
<dbReference type="Proteomes" id="UP001363151">
    <property type="component" value="Unassembled WGS sequence"/>
</dbReference>
<dbReference type="EMBL" id="JBBJCI010000146">
    <property type="protein sequence ID" value="KAK7242244.1"/>
    <property type="molecule type" value="Genomic_DNA"/>
</dbReference>
<sequence>MKLLSVLFAASCAARAGAERTQEAHKLKPGAADASLLVGTATRDCTGPSTEYLFMGMANPSQHGQGLWTRQFARAFVFVGDGGSRAAFVSVDNAMIGHVLKSRVLAKVGDALGDNATYTYENVVLSGTHTHSAASGFLQHVIFQLAGSGYLPETVEALASGVAEALVAAHADATNKTATMRVATSQLRNASASRSPSAYLLNPADERAAYDGDVDTDFTLLRIDDAATGDLRAVATWFAVHPTSMNNTNGLVSSDNKGLASVLLERVLNPGAAPGRGAVPAAFCSANLGDATPNIVGAFCRDTGEPCDVDTSTCPGASPWPWSNATLMRNEQCSSVGPGRDMFDSCAIIAGRQVDEAAALLAGDEFADLSSRIRVAHAFVEMPGRAVVDWETGAPLGKLCDAAMGQSFAAGTIDGPGQFDFSQNSTSPNPLWKLAARVLHKSTPAQAACQAPKTILIPTGSMSTPHAWAPSVLPVQLLDLGGLVVAAVPTEMTAMAGRRVKRMLRAKFGENAAVVVAGLSNEYADYTATFEEYQAQRYEGGSTIYGPHQLDAYLAILADLADAVLGGDPVDPGPMPADFSADIWAWGEKQPSEETPPDGANFGDQLAASWDAAARNLTASFVGGDLKHDLKHGGTYLEVQRAAGDGWATVFVDGDPETRIRLAVVKHGFLDRHHYLNATISAELADAGTYRVLYHGNAYVDGKVVAFTGTSANATVV</sequence>
<keyword evidence="2 3" id="KW-0378">Hydrolase</keyword>
<dbReference type="EC" id="3.5.1.23" evidence="3"/>
<dbReference type="InterPro" id="IPR031331">
    <property type="entry name" value="NEUT/ALK_ceramidase_C"/>
</dbReference>
<evidence type="ECO:0000259" key="6">
    <source>
        <dbReference type="Pfam" id="PF17048"/>
    </source>
</evidence>
<comment type="similarity">
    <text evidence="1 3">Belongs to the neutral ceramidase family.</text>
</comment>
<proteinExistence type="inferred from homology"/>
<evidence type="ECO:0000259" key="5">
    <source>
        <dbReference type="Pfam" id="PF04734"/>
    </source>
</evidence>
<evidence type="ECO:0000256" key="2">
    <source>
        <dbReference type="ARBA" id="ARBA00022801"/>
    </source>
</evidence>
<comment type="caution">
    <text evidence="7">The sequence shown here is derived from an EMBL/GenBank/DDBJ whole genome shotgun (WGS) entry which is preliminary data.</text>
</comment>
<organism evidence="7 8">
    <name type="scientific">Aureococcus anophagefferens</name>
    <name type="common">Harmful bloom alga</name>
    <dbReference type="NCBI Taxonomy" id="44056"/>
    <lineage>
        <taxon>Eukaryota</taxon>
        <taxon>Sar</taxon>
        <taxon>Stramenopiles</taxon>
        <taxon>Ochrophyta</taxon>
        <taxon>Pelagophyceae</taxon>
        <taxon>Pelagomonadales</taxon>
        <taxon>Pelagomonadaceae</taxon>
        <taxon>Aureococcus</taxon>
    </lineage>
</organism>
<accession>A0ABR1G177</accession>
<name>A0ABR1G177_AURAN</name>
<feature type="domain" description="Neutral/alkaline non-lysosomal ceramidase C-terminal" evidence="6">
    <location>
        <begin position="560"/>
        <end position="714"/>
    </location>
</feature>
<protein>
    <recommendedName>
        <fullName evidence="3">Neutral ceramidase</fullName>
        <ecNumber evidence="3">3.5.1.23</ecNumber>
    </recommendedName>
</protein>
<evidence type="ECO:0000256" key="4">
    <source>
        <dbReference type="SAM" id="SignalP"/>
    </source>
</evidence>
<dbReference type="PANTHER" id="PTHR12670">
    <property type="entry name" value="CERAMIDASE"/>
    <property type="match status" value="1"/>
</dbReference>
<evidence type="ECO:0000256" key="3">
    <source>
        <dbReference type="RuleBase" id="RU366019"/>
    </source>
</evidence>
<comment type="catalytic activity">
    <reaction evidence="3">
        <text>an N-acylsphing-4-enine + H2O = sphing-4-enine + a fatty acid</text>
        <dbReference type="Rhea" id="RHEA:20856"/>
        <dbReference type="ChEBI" id="CHEBI:15377"/>
        <dbReference type="ChEBI" id="CHEBI:28868"/>
        <dbReference type="ChEBI" id="CHEBI:52639"/>
        <dbReference type="ChEBI" id="CHEBI:57756"/>
        <dbReference type="EC" id="3.5.1.23"/>
    </reaction>
</comment>
<dbReference type="InterPro" id="IPR031329">
    <property type="entry name" value="NEUT/ALK_ceramidase_N"/>
</dbReference>
<reference evidence="7 8" key="1">
    <citation type="submission" date="2024-03" db="EMBL/GenBank/DDBJ databases">
        <title>Aureococcus anophagefferens CCMP1851 and Kratosvirus quantuckense: Draft genome of a second virus-susceptible host strain in the model system.</title>
        <authorList>
            <person name="Chase E."/>
            <person name="Truchon A.R."/>
            <person name="Schepens W."/>
            <person name="Wilhelm S.W."/>
        </authorList>
    </citation>
    <scope>NUCLEOTIDE SEQUENCE [LARGE SCALE GENOMIC DNA]</scope>
    <source>
        <strain evidence="7 8">CCMP1851</strain>
    </source>
</reference>
<feature type="signal peptide" evidence="4">
    <location>
        <begin position="1"/>
        <end position="18"/>
    </location>
</feature>
<gene>
    <name evidence="7" type="primary">ASAH2</name>
    <name evidence="7" type="ORF">SO694_00013340</name>
</gene>
<dbReference type="PANTHER" id="PTHR12670:SF1">
    <property type="entry name" value="NEUTRAL CERAMIDASE"/>
    <property type="match status" value="1"/>
</dbReference>
<keyword evidence="3" id="KW-0746">Sphingolipid metabolism</keyword>
<keyword evidence="3" id="KW-0443">Lipid metabolism</keyword>
<keyword evidence="8" id="KW-1185">Reference proteome</keyword>
<keyword evidence="4" id="KW-0732">Signal</keyword>
<feature type="domain" description="Neutral/alkaline non-lysosomal ceramidase N-terminal" evidence="5">
    <location>
        <begin position="37"/>
        <end position="554"/>
    </location>
</feature>
<dbReference type="Pfam" id="PF04734">
    <property type="entry name" value="Ceramidase_alk"/>
    <property type="match status" value="1"/>
</dbReference>